<name>A0ACC3BGU3_9EURO</name>
<sequence length="700" mass="79359">MLGSLDQQRVRRGTRSCTECRRRKVRCIRLSEDAPTCRRCEERGSTCIAQTYTPHSRRSQRLPSRYRIAQLESKVANLTKFVHDAEIKSGDRSTSLTELATEPTLESDEIDPDSSGSDFDAVNQPAHLRSLFQNDWLSVDPQRQNGHSQDRRDKVSAHLLDRARRTLQRLIPPKADVLTIAHSASRWLPLVYSLFPQPGAIKTQQELGESFDDMERPDIDPISLASWLLTVALTGQQIQGQDNNRVFQPQKSHEWTKFCRAVSNTVETTIMSHDRLVSTISGLSMAMHFFRLQIGQGNFRKAWVRLRHIVAIAEIMGLPKASQAIQNGRVIWTEGNEAQQQKAQLWDSIISGNGLFGMVINLPPDTRRHPQAKTQVLVVDGVVQPHVYLRRLTDIAAKVQHLDDLNLTPDSGSEFYSSTLALIGELKSLASQTPKEWWAPDESTEVKPDHMVQFIHNSVMVRTHLPFIMRQDIGEEYVYSRLVCMNACEEAARLYRFLRGTLPPGIFCARILDLQVFVTTVVLLLISHSSSCSDRWSFPADKAKTDSTVEEVTKLMIERSHDTPGSHFAHTCVTTINSLHRLLQQDSPSHLQDLTLQVPLLGKVKVRRNFRQQEMPMGSNVPGVETNPNASRPEEPSVSQPQSLSKLNSSSQPPRNWEWDFLSWSVEDNSDSYFQDALMMDDFDPLTMWPDTYSDFSLIG</sequence>
<comment type="caution">
    <text evidence="1">The sequence shown here is derived from an EMBL/GenBank/DDBJ whole genome shotgun (WGS) entry which is preliminary data.</text>
</comment>
<proteinExistence type="predicted"/>
<organism evidence="1 2">
    <name type="scientific">Aspergillus melleus</name>
    <dbReference type="NCBI Taxonomy" id="138277"/>
    <lineage>
        <taxon>Eukaryota</taxon>
        <taxon>Fungi</taxon>
        <taxon>Dikarya</taxon>
        <taxon>Ascomycota</taxon>
        <taxon>Pezizomycotina</taxon>
        <taxon>Eurotiomycetes</taxon>
        <taxon>Eurotiomycetidae</taxon>
        <taxon>Eurotiales</taxon>
        <taxon>Aspergillaceae</taxon>
        <taxon>Aspergillus</taxon>
        <taxon>Aspergillus subgen. Circumdati</taxon>
    </lineage>
</organism>
<protein>
    <submittedName>
        <fullName evidence="1">Uncharacterized protein</fullName>
    </submittedName>
</protein>
<evidence type="ECO:0000313" key="1">
    <source>
        <dbReference type="EMBL" id="KAK1149867.1"/>
    </source>
</evidence>
<reference evidence="1 2" key="1">
    <citation type="journal article" date="2023" name="ACS Omega">
        <title>Identification of the Neoaspergillic Acid Biosynthesis Gene Cluster by Establishing an In Vitro CRISPR-Ribonucleoprotein Genetic System in Aspergillus melleus.</title>
        <authorList>
            <person name="Yuan B."/>
            <person name="Grau M.F."/>
            <person name="Murata R.M."/>
            <person name="Torok T."/>
            <person name="Venkateswaran K."/>
            <person name="Stajich J.E."/>
            <person name="Wang C.C.C."/>
        </authorList>
    </citation>
    <scope>NUCLEOTIDE SEQUENCE [LARGE SCALE GENOMIC DNA]</scope>
    <source>
        <strain evidence="1 2">IMV 1140</strain>
    </source>
</reference>
<dbReference type="EMBL" id="JAOPJF010000002">
    <property type="protein sequence ID" value="KAK1149867.1"/>
    <property type="molecule type" value="Genomic_DNA"/>
</dbReference>
<dbReference type="Proteomes" id="UP001177260">
    <property type="component" value="Unassembled WGS sequence"/>
</dbReference>
<gene>
    <name evidence="1" type="ORF">N8T08_003423</name>
</gene>
<keyword evidence="2" id="KW-1185">Reference proteome</keyword>
<evidence type="ECO:0000313" key="2">
    <source>
        <dbReference type="Proteomes" id="UP001177260"/>
    </source>
</evidence>
<accession>A0ACC3BGU3</accession>